<dbReference type="PANTHER" id="PTHR47098:SF2">
    <property type="entry name" value="PROTEIN MAK32"/>
    <property type="match status" value="1"/>
</dbReference>
<dbReference type="Pfam" id="PF00294">
    <property type="entry name" value="PfkB"/>
    <property type="match status" value="1"/>
</dbReference>
<evidence type="ECO:0000259" key="1">
    <source>
        <dbReference type="Pfam" id="PF00294"/>
    </source>
</evidence>
<dbReference type="EMBL" id="DS028094">
    <property type="protein sequence ID" value="KMP04005.1"/>
    <property type="molecule type" value="Genomic_DNA"/>
</dbReference>
<dbReference type="SUPFAM" id="SSF53613">
    <property type="entry name" value="Ribokinase-like"/>
    <property type="match status" value="1"/>
</dbReference>
<sequence length="429" mass="48045">MGPTSRNPSYDGNIGLSVNTSRDGDYRHLHTSRDRIQATALMVDTRCSRLSASEPQIDFCTLGMFIIDEIEFEAPAPPVKDIIGGAGAYAALGARLVAGKEYSNSVGWIVDCGSDFPEAIKETLLTWDTHCIFREDPNRLSTRGWNGYGPNEKRYFKYLTPKLRLDQNSLTRSLLMSNTFHMVCSPLRCCELVQGILERRADVLRRLDFKSSRTIARPIFVWEPVPDRCCEEELQNLYKAIRYVDVVSPNENELARFFGKTTWEKRNGEDREMAEAIVRMGIGPSGDGTLVIRAGKDGCYTFSRHGVLHLPAFKFVDVVDPTGAGNTFLGALSQGLMSHGRTPFNIIHEMLGGSKAWQDIQTKWGDEGKLPAALICAIVAASFAIEQIGMPKISLPADGLEYWNGSHYTDRLLLYKEQFMDMYDTVSER</sequence>
<dbReference type="AlphaFoldDB" id="A0A0J6Y8I3"/>
<feature type="domain" description="Carbohydrate kinase PfkB" evidence="1">
    <location>
        <begin position="235"/>
        <end position="338"/>
    </location>
</feature>
<protein>
    <submittedName>
        <fullName evidence="2">MAK32 protein</fullName>
    </submittedName>
</protein>
<dbReference type="OrthoDB" id="497927at2759"/>
<reference evidence="3" key="1">
    <citation type="journal article" date="2010" name="Genome Res.">
        <title>Population genomic sequencing of Coccidioides fungi reveals recent hybridization and transposon control.</title>
        <authorList>
            <person name="Neafsey D.E."/>
            <person name="Barker B.M."/>
            <person name="Sharpton T.J."/>
            <person name="Stajich J.E."/>
            <person name="Park D.J."/>
            <person name="Whiston E."/>
            <person name="Hung C.-Y."/>
            <person name="McMahan C."/>
            <person name="White J."/>
            <person name="Sykes S."/>
            <person name="Heiman D."/>
            <person name="Young S."/>
            <person name="Zeng Q."/>
            <person name="Abouelleil A."/>
            <person name="Aftuck L."/>
            <person name="Bessette D."/>
            <person name="Brown A."/>
            <person name="FitzGerald M."/>
            <person name="Lui A."/>
            <person name="Macdonald J.P."/>
            <person name="Priest M."/>
            <person name="Orbach M.J."/>
            <person name="Galgiani J.N."/>
            <person name="Kirkland T.N."/>
            <person name="Cole G.T."/>
            <person name="Birren B.W."/>
            <person name="Henn M.R."/>
            <person name="Taylor J.W."/>
            <person name="Rounsley S.D."/>
        </authorList>
    </citation>
    <scope>NUCLEOTIDE SEQUENCE [LARGE SCALE GENOMIC DNA]</scope>
    <source>
        <strain evidence="3">RMSCC 2394</strain>
    </source>
</reference>
<evidence type="ECO:0000313" key="2">
    <source>
        <dbReference type="EMBL" id="KMP04005.1"/>
    </source>
</evidence>
<dbReference type="Gene3D" id="3.40.1190.20">
    <property type="match status" value="1"/>
</dbReference>
<dbReference type="PANTHER" id="PTHR47098">
    <property type="entry name" value="PROTEIN MAK32"/>
    <property type="match status" value="1"/>
</dbReference>
<dbReference type="InterPro" id="IPR011611">
    <property type="entry name" value="PfkB_dom"/>
</dbReference>
<dbReference type="STRING" id="404692.A0A0J6Y8I3"/>
<dbReference type="Proteomes" id="UP000054565">
    <property type="component" value="Unassembled WGS sequence"/>
</dbReference>
<dbReference type="InterPro" id="IPR029056">
    <property type="entry name" value="Ribokinase-like"/>
</dbReference>
<evidence type="ECO:0000313" key="3">
    <source>
        <dbReference type="Proteomes" id="UP000054565"/>
    </source>
</evidence>
<proteinExistence type="predicted"/>
<organism evidence="2 3">
    <name type="scientific">Coccidioides immitis RMSCC 2394</name>
    <dbReference type="NCBI Taxonomy" id="404692"/>
    <lineage>
        <taxon>Eukaryota</taxon>
        <taxon>Fungi</taxon>
        <taxon>Dikarya</taxon>
        <taxon>Ascomycota</taxon>
        <taxon>Pezizomycotina</taxon>
        <taxon>Eurotiomycetes</taxon>
        <taxon>Eurotiomycetidae</taxon>
        <taxon>Onygenales</taxon>
        <taxon>Onygenaceae</taxon>
        <taxon>Coccidioides</taxon>
    </lineage>
</organism>
<gene>
    <name evidence="2" type="ORF">CIRG_03697</name>
</gene>
<accession>A0A0J6Y8I3</accession>
<name>A0A0J6Y8I3_COCIT</name>